<keyword evidence="2" id="KW-0812">Transmembrane</keyword>
<feature type="transmembrane region" description="Helical" evidence="2">
    <location>
        <begin position="339"/>
        <end position="358"/>
    </location>
</feature>
<dbReference type="PANTHER" id="PTHR23028:SF53">
    <property type="entry name" value="ACYL_TRANSF_3 DOMAIN-CONTAINING PROTEIN"/>
    <property type="match status" value="1"/>
</dbReference>
<gene>
    <name evidence="5" type="ORF">Aco04nite_62180</name>
</gene>
<organism evidence="5 6">
    <name type="scientific">Winogradskya consettensis</name>
    <dbReference type="NCBI Taxonomy" id="113560"/>
    <lineage>
        <taxon>Bacteria</taxon>
        <taxon>Bacillati</taxon>
        <taxon>Actinomycetota</taxon>
        <taxon>Actinomycetes</taxon>
        <taxon>Micromonosporales</taxon>
        <taxon>Micromonosporaceae</taxon>
        <taxon>Winogradskya</taxon>
    </lineage>
</organism>
<keyword evidence="5" id="KW-0012">Acyltransferase</keyword>
<keyword evidence="2" id="KW-1133">Transmembrane helix</keyword>
<feature type="transmembrane region" description="Helical" evidence="2">
    <location>
        <begin position="297"/>
        <end position="318"/>
    </location>
</feature>
<dbReference type="Proteomes" id="UP000680865">
    <property type="component" value="Unassembled WGS sequence"/>
</dbReference>
<dbReference type="GO" id="GO:0016020">
    <property type="term" value="C:membrane"/>
    <property type="evidence" value="ECO:0007669"/>
    <property type="project" value="TreeGrafter"/>
</dbReference>
<dbReference type="EMBL" id="BOQP01000035">
    <property type="protein sequence ID" value="GIM78780.1"/>
    <property type="molecule type" value="Genomic_DNA"/>
</dbReference>
<feature type="transmembrane region" description="Helical" evidence="2">
    <location>
        <begin position="117"/>
        <end position="136"/>
    </location>
</feature>
<feature type="transmembrane region" description="Helical" evidence="2">
    <location>
        <begin position="397"/>
        <end position="420"/>
    </location>
</feature>
<feature type="domain" description="SGNH" evidence="4">
    <location>
        <begin position="510"/>
        <end position="720"/>
    </location>
</feature>
<protein>
    <submittedName>
        <fullName evidence="5">Acyltransferase</fullName>
    </submittedName>
</protein>
<dbReference type="RefSeq" id="WP_213000745.1">
    <property type="nucleotide sequence ID" value="NZ_BAAATW010000001.1"/>
</dbReference>
<feature type="transmembrane region" description="Helical" evidence="2">
    <location>
        <begin position="188"/>
        <end position="205"/>
    </location>
</feature>
<evidence type="ECO:0000259" key="3">
    <source>
        <dbReference type="Pfam" id="PF01757"/>
    </source>
</evidence>
<evidence type="ECO:0000259" key="4">
    <source>
        <dbReference type="Pfam" id="PF19040"/>
    </source>
</evidence>
<dbReference type="GO" id="GO:0016747">
    <property type="term" value="F:acyltransferase activity, transferring groups other than amino-acyl groups"/>
    <property type="evidence" value="ECO:0007669"/>
    <property type="project" value="InterPro"/>
</dbReference>
<keyword evidence="6" id="KW-1185">Reference proteome</keyword>
<feature type="region of interest" description="Disordered" evidence="1">
    <location>
        <begin position="22"/>
        <end position="41"/>
    </location>
</feature>
<feature type="transmembrane region" description="Helical" evidence="2">
    <location>
        <begin position="272"/>
        <end position="291"/>
    </location>
</feature>
<proteinExistence type="predicted"/>
<dbReference type="AlphaFoldDB" id="A0A919STP4"/>
<feature type="transmembrane region" description="Helical" evidence="2">
    <location>
        <begin position="53"/>
        <end position="72"/>
    </location>
</feature>
<dbReference type="InterPro" id="IPR002656">
    <property type="entry name" value="Acyl_transf_3_dom"/>
</dbReference>
<dbReference type="Pfam" id="PF19040">
    <property type="entry name" value="SGNH"/>
    <property type="match status" value="1"/>
</dbReference>
<dbReference type="InterPro" id="IPR050879">
    <property type="entry name" value="Acyltransferase_3"/>
</dbReference>
<dbReference type="GO" id="GO:0009103">
    <property type="term" value="P:lipopolysaccharide biosynthetic process"/>
    <property type="evidence" value="ECO:0007669"/>
    <property type="project" value="TreeGrafter"/>
</dbReference>
<dbReference type="Pfam" id="PF01757">
    <property type="entry name" value="Acyl_transf_3"/>
    <property type="match status" value="1"/>
</dbReference>
<feature type="domain" description="Acyltransferase 3" evidence="3">
    <location>
        <begin position="49"/>
        <end position="376"/>
    </location>
</feature>
<dbReference type="PANTHER" id="PTHR23028">
    <property type="entry name" value="ACETYLTRANSFERASE"/>
    <property type="match status" value="1"/>
</dbReference>
<accession>A0A919STP4</accession>
<evidence type="ECO:0000256" key="1">
    <source>
        <dbReference type="SAM" id="MobiDB-lite"/>
    </source>
</evidence>
<feature type="transmembrane region" description="Helical" evidence="2">
    <location>
        <begin position="240"/>
        <end position="260"/>
    </location>
</feature>
<feature type="transmembrane region" description="Helical" evidence="2">
    <location>
        <begin position="78"/>
        <end position="96"/>
    </location>
</feature>
<evidence type="ECO:0000313" key="6">
    <source>
        <dbReference type="Proteomes" id="UP000680865"/>
    </source>
</evidence>
<evidence type="ECO:0000313" key="5">
    <source>
        <dbReference type="EMBL" id="GIM78780.1"/>
    </source>
</evidence>
<feature type="transmembrane region" description="Helical" evidence="2">
    <location>
        <begin position="364"/>
        <end position="385"/>
    </location>
</feature>
<feature type="compositionally biased region" description="Basic residues" evidence="1">
    <location>
        <begin position="25"/>
        <end position="37"/>
    </location>
</feature>
<comment type="caution">
    <text evidence="5">The sequence shown here is derived from an EMBL/GenBank/DDBJ whole genome shotgun (WGS) entry which is preliminary data.</text>
</comment>
<sequence>MIKLKTYEAPVSIPAQAVEVTKAPAPKRRRRRGRRPSPRPVVRATGFRADIQGLRAVAVVLVVGYHAGIGAIGGGYVGVDIFFVISGFLITGLLFRELETTGRISLSRFYSRRMTRLLPASTVVVLGTLAAAWHWMPPLSLRAIAEDALSSATYSLNYRLAIQNTDYLGALREPSPLQHFWSLAVEEQFYLVWPLLLIVFSLAWARRGKPSIAAAVTSLVLLSGVSLALCIWQSTRNLPWAYFGIHTRAWELGVGALIALGGHGLARLGKSFAATLTWAGLAGIAVAALLYTDNTVFPGYAALLPVAAAGLVIAGGCAHPSWGAQRLLGLKPMQELGRLSYSWYLWHWPVLIIAPYVLGHQPNVLTRLGLMVATLVPASMSLAAVENQIRFHRVFRVRPSLGLALGFSLTAGAVIITLVAQVMPLPVVKGVRTATVTSTVLESRTVSANQLVRLVRTSAAATKLPSNLEPSLTASESDFPNDGNCIAESEVRSISYNIGAGCEKRGFAAGTTQVVLFGDSHAQHWYDALNVVAQARHWRLVVYTKAGCTPAQAEFMKGDSRTPYAECEQWRADALRRIRKLRPEMVVMSTIQRSDNPLGAPGDPETAWANAWLSTAKKLKRSGAVPVIIQDTPVPKDNVPECLSGHPARIRLCNLKPADALSVTRQRAIRSMAKRNGVRVVETTPWFCTATVCPAIIGNTVVYRDKSHITATYSTLLGGLLGKSLAG</sequence>
<feature type="transmembrane region" description="Helical" evidence="2">
    <location>
        <begin position="212"/>
        <end position="234"/>
    </location>
</feature>
<evidence type="ECO:0000256" key="2">
    <source>
        <dbReference type="SAM" id="Phobius"/>
    </source>
</evidence>
<dbReference type="InterPro" id="IPR043968">
    <property type="entry name" value="SGNH"/>
</dbReference>
<reference evidence="5" key="1">
    <citation type="submission" date="2021-03" db="EMBL/GenBank/DDBJ databases">
        <title>Whole genome shotgun sequence of Actinoplanes consettensis NBRC 14913.</title>
        <authorList>
            <person name="Komaki H."/>
            <person name="Tamura T."/>
        </authorList>
    </citation>
    <scope>NUCLEOTIDE SEQUENCE</scope>
    <source>
        <strain evidence="5">NBRC 14913</strain>
    </source>
</reference>
<name>A0A919STP4_9ACTN</name>
<keyword evidence="2" id="KW-0472">Membrane</keyword>
<keyword evidence="5" id="KW-0808">Transferase</keyword>